<dbReference type="AlphaFoldDB" id="D5BY99"/>
<evidence type="ECO:0000256" key="1">
    <source>
        <dbReference type="SAM" id="Phobius"/>
    </source>
</evidence>
<gene>
    <name evidence="2" type="ordered locus">Nhal_0908</name>
</gene>
<dbReference type="InterPro" id="IPR032092">
    <property type="entry name" value="PilW"/>
</dbReference>
<dbReference type="Proteomes" id="UP000001844">
    <property type="component" value="Chromosome"/>
</dbReference>
<evidence type="ECO:0000313" key="3">
    <source>
        <dbReference type="Proteomes" id="UP000001844"/>
    </source>
</evidence>
<dbReference type="HOGENOM" id="CLU_052493_1_0_6"/>
<proteinExistence type="predicted"/>
<keyword evidence="1" id="KW-0472">Membrane</keyword>
<sequence>MNRSGLHLRRRQRGLSITEILVATTVSLLLTAGVTQVFVNSKQGYRVQEALSRLQENGRFAINLISRDVRSAGFFGCAGSTTRIVNTLNNASQYAWDFSTALQGFEATSATTWTPALDSTITSPLGGRDVLTLRHASGNLAKVKPPFMPNTSADLHTDTDNGLSQFDIVMVSDCIDSAIFQISSANPDTSGSLAHNTGVGTPGNATKDLGKIYTNKAAIIRVTTSTYYLRNNPEGDPALYRIVGNAAPQELIEGVEDIQILYGEDTDGNREANLYVTADSVTDWNNVINVRLSLLLQTLEDNLAATPQPYTFNGATTTPNDRRLRRIFTATVNLRNRTL</sequence>
<dbReference type="RefSeq" id="WP_013031976.1">
    <property type="nucleotide sequence ID" value="NC_013960.1"/>
</dbReference>
<keyword evidence="3" id="KW-1185">Reference proteome</keyword>
<dbReference type="OrthoDB" id="5296662at2"/>
<dbReference type="EMBL" id="CP001798">
    <property type="protein sequence ID" value="ADE14082.1"/>
    <property type="molecule type" value="Genomic_DNA"/>
</dbReference>
<reference evidence="3" key="1">
    <citation type="submission" date="2010-04" db="EMBL/GenBank/DDBJ databases">
        <title>Complete genome sequence of Nitrosococcus halophilus Nc4, a salt-adapted, aerobic obligate ammonia-oxidizing sulfur purple bacterium.</title>
        <authorList>
            <consortium name="US DOE Joint Genome Institute"/>
            <person name="Campbell M.A."/>
            <person name="Malfatti S.A."/>
            <person name="Chain P.S.G."/>
            <person name="Heidelberg J.F."/>
            <person name="Ward B.B."/>
            <person name="Klotz M.G."/>
        </authorList>
    </citation>
    <scope>NUCLEOTIDE SEQUENCE [LARGE SCALE GENOMIC DNA]</scope>
    <source>
        <strain evidence="3">Nc4</strain>
    </source>
</reference>
<dbReference type="GO" id="GO:0043683">
    <property type="term" value="P:type IV pilus assembly"/>
    <property type="evidence" value="ECO:0007669"/>
    <property type="project" value="InterPro"/>
</dbReference>
<dbReference type="Pfam" id="PF16074">
    <property type="entry name" value="PilW"/>
    <property type="match status" value="1"/>
</dbReference>
<name>D5BY99_NITHN</name>
<dbReference type="STRING" id="472759.Nhal_0908"/>
<keyword evidence="1" id="KW-0812">Transmembrane</keyword>
<feature type="transmembrane region" description="Helical" evidence="1">
    <location>
        <begin position="20"/>
        <end position="39"/>
    </location>
</feature>
<evidence type="ECO:0000313" key="2">
    <source>
        <dbReference type="EMBL" id="ADE14082.1"/>
    </source>
</evidence>
<keyword evidence="1" id="KW-1133">Transmembrane helix</keyword>
<accession>D5BY99</accession>
<protein>
    <submittedName>
        <fullName evidence="2">Type IV pilus assembly protein PilW</fullName>
    </submittedName>
</protein>
<dbReference type="KEGG" id="nhl:Nhal_0908"/>
<dbReference type="eggNOG" id="COG4966">
    <property type="taxonomic scope" value="Bacteria"/>
</dbReference>
<organism evidence="2 3">
    <name type="scientific">Nitrosococcus halophilus (strain Nc4)</name>
    <dbReference type="NCBI Taxonomy" id="472759"/>
    <lineage>
        <taxon>Bacteria</taxon>
        <taxon>Pseudomonadati</taxon>
        <taxon>Pseudomonadota</taxon>
        <taxon>Gammaproteobacteria</taxon>
        <taxon>Chromatiales</taxon>
        <taxon>Chromatiaceae</taxon>
        <taxon>Nitrosococcus</taxon>
    </lineage>
</organism>